<accession>A0AAV5VDB1</accession>
<keyword evidence="4" id="KW-1185">Reference proteome</keyword>
<organism evidence="3 4">
    <name type="scientific">Pristionchus fissidentatus</name>
    <dbReference type="NCBI Taxonomy" id="1538716"/>
    <lineage>
        <taxon>Eukaryota</taxon>
        <taxon>Metazoa</taxon>
        <taxon>Ecdysozoa</taxon>
        <taxon>Nematoda</taxon>
        <taxon>Chromadorea</taxon>
        <taxon>Rhabditida</taxon>
        <taxon>Rhabditina</taxon>
        <taxon>Diplogasteromorpha</taxon>
        <taxon>Diplogasteroidea</taxon>
        <taxon>Neodiplogasteridae</taxon>
        <taxon>Pristionchus</taxon>
    </lineage>
</organism>
<sequence length="168" mass="18514">AGGSGVAWRVECEEAVHFSNTCQRRFGSLHKETTESAVELCFKSVVEDGKVDNRLPGLAPFLHSMTLRSVSGRAIVLDLHIALAILVIGGLRILVARLSEVVRIEVEQPRFPIDRVLTHARNAIVTGPPHLNSSMGKSDMVPVPPQTQHRQTMKPEFFGVGERVDEEE</sequence>
<dbReference type="Proteomes" id="UP001432322">
    <property type="component" value="Unassembled WGS sequence"/>
</dbReference>
<feature type="non-terminal residue" evidence="3">
    <location>
        <position position="1"/>
    </location>
</feature>
<feature type="region of interest" description="Disordered" evidence="1">
    <location>
        <begin position="127"/>
        <end position="149"/>
    </location>
</feature>
<gene>
    <name evidence="3" type="ORF">PFISCL1PPCAC_8678</name>
</gene>
<evidence type="ECO:0000256" key="1">
    <source>
        <dbReference type="SAM" id="MobiDB-lite"/>
    </source>
</evidence>
<evidence type="ECO:0000313" key="3">
    <source>
        <dbReference type="EMBL" id="GMT17381.1"/>
    </source>
</evidence>
<keyword evidence="2" id="KW-1133">Transmembrane helix</keyword>
<keyword evidence="2" id="KW-0472">Membrane</keyword>
<keyword evidence="2" id="KW-0812">Transmembrane</keyword>
<protein>
    <submittedName>
        <fullName evidence="3">Uncharacterized protein</fullName>
    </submittedName>
</protein>
<evidence type="ECO:0000313" key="4">
    <source>
        <dbReference type="Proteomes" id="UP001432322"/>
    </source>
</evidence>
<feature type="transmembrane region" description="Helical" evidence="2">
    <location>
        <begin position="74"/>
        <end position="95"/>
    </location>
</feature>
<reference evidence="3" key="1">
    <citation type="submission" date="2023-10" db="EMBL/GenBank/DDBJ databases">
        <title>Genome assembly of Pristionchus species.</title>
        <authorList>
            <person name="Yoshida K."/>
            <person name="Sommer R.J."/>
        </authorList>
    </citation>
    <scope>NUCLEOTIDE SEQUENCE</scope>
    <source>
        <strain evidence="3">RS5133</strain>
    </source>
</reference>
<dbReference type="AlphaFoldDB" id="A0AAV5VDB1"/>
<comment type="caution">
    <text evidence="3">The sequence shown here is derived from an EMBL/GenBank/DDBJ whole genome shotgun (WGS) entry which is preliminary data.</text>
</comment>
<evidence type="ECO:0000256" key="2">
    <source>
        <dbReference type="SAM" id="Phobius"/>
    </source>
</evidence>
<feature type="non-terminal residue" evidence="3">
    <location>
        <position position="168"/>
    </location>
</feature>
<proteinExistence type="predicted"/>
<name>A0AAV5VDB1_9BILA</name>
<dbReference type="EMBL" id="BTSY01000003">
    <property type="protein sequence ID" value="GMT17381.1"/>
    <property type="molecule type" value="Genomic_DNA"/>
</dbReference>